<dbReference type="PROSITE" id="PS50005">
    <property type="entry name" value="TPR"/>
    <property type="match status" value="1"/>
</dbReference>
<feature type="repeat" description="TPR" evidence="1">
    <location>
        <begin position="137"/>
        <end position="170"/>
    </location>
</feature>
<reference evidence="4" key="1">
    <citation type="submission" date="2015-11" db="EMBL/GenBank/DDBJ databases">
        <authorList>
            <person name="Holder M.E."/>
            <person name="Ajami N.J."/>
            <person name="Petrosino J.F."/>
        </authorList>
    </citation>
    <scope>NUCLEOTIDE SEQUENCE [LARGE SCALE GENOMIC DNA]</scope>
    <source>
        <strain evidence="4">F0113</strain>
    </source>
</reference>
<dbReference type="OrthoDB" id="9808622at2"/>
<dbReference type="AlphaFoldDB" id="A0A0S2KL43"/>
<evidence type="ECO:0000313" key="4">
    <source>
        <dbReference type="Proteomes" id="UP000056252"/>
    </source>
</evidence>
<keyword evidence="2" id="KW-0472">Membrane</keyword>
<feature type="transmembrane region" description="Helical" evidence="2">
    <location>
        <begin position="28"/>
        <end position="45"/>
    </location>
</feature>
<dbReference type="SUPFAM" id="SSF48452">
    <property type="entry name" value="TPR-like"/>
    <property type="match status" value="1"/>
</dbReference>
<dbReference type="InterPro" id="IPR019734">
    <property type="entry name" value="TPR_rpt"/>
</dbReference>
<gene>
    <name evidence="3" type="ORF">AS203_07940</name>
</gene>
<proteinExistence type="predicted"/>
<dbReference type="Pfam" id="PF13174">
    <property type="entry name" value="TPR_6"/>
    <property type="match status" value="2"/>
</dbReference>
<keyword evidence="1" id="KW-0802">TPR repeat</keyword>
<evidence type="ECO:0000313" key="3">
    <source>
        <dbReference type="EMBL" id="ALO49018.1"/>
    </source>
</evidence>
<dbReference type="InterPro" id="IPR011990">
    <property type="entry name" value="TPR-like_helical_dom_sf"/>
</dbReference>
<name>A0A0S2KL43_9BACT</name>
<keyword evidence="2" id="KW-0812">Transmembrane</keyword>
<keyword evidence="2" id="KW-1133">Transmembrane helix</keyword>
<sequence length="232" mass="24967">MANKHVQGAANEALPKSEAFLTQYRKPIFITAAAIIIVIAGFFAYKSLFAGPREEKASTALAKGQEYFNNEKFDKALNGDGQGYAGFNAIISDYGGTDAANLARLYAGLSYANLGKWAEAQQSLDAYSPSSDAMVSPAAMAALGNAYAHLNQLDKAVSSLKKAADMADSKALDGANYSLSPIFLLQAGEILESQNKKDEALSVYQDIKKKYVNSPLVQNQEIDKYIERASVK</sequence>
<dbReference type="Pfam" id="PF13181">
    <property type="entry name" value="TPR_8"/>
    <property type="match status" value="1"/>
</dbReference>
<evidence type="ECO:0000256" key="1">
    <source>
        <dbReference type="PROSITE-ProRule" id="PRU00339"/>
    </source>
</evidence>
<keyword evidence="4" id="KW-1185">Reference proteome</keyword>
<dbReference type="Gene3D" id="1.25.40.10">
    <property type="entry name" value="Tetratricopeptide repeat domain"/>
    <property type="match status" value="2"/>
</dbReference>
<dbReference type="eggNOG" id="COG0457">
    <property type="taxonomic scope" value="Bacteria"/>
</dbReference>
<dbReference type="EMBL" id="CP013195">
    <property type="protein sequence ID" value="ALO49018.1"/>
    <property type="molecule type" value="Genomic_DNA"/>
</dbReference>
<evidence type="ECO:0000256" key="2">
    <source>
        <dbReference type="SAM" id="Phobius"/>
    </source>
</evidence>
<accession>A0A0S2KL43</accession>
<dbReference type="RefSeq" id="WP_025066055.1">
    <property type="nucleotide sequence ID" value="NZ_CP013195.1"/>
</dbReference>
<protein>
    <submittedName>
        <fullName evidence="3">Uncharacterized protein</fullName>
    </submittedName>
</protein>
<dbReference type="KEGG" id="peo:AS203_07940"/>
<organism evidence="3 4">
    <name type="scientific">Hoylesella enoeca</name>
    <dbReference type="NCBI Taxonomy" id="76123"/>
    <lineage>
        <taxon>Bacteria</taxon>
        <taxon>Pseudomonadati</taxon>
        <taxon>Bacteroidota</taxon>
        <taxon>Bacteroidia</taxon>
        <taxon>Bacteroidales</taxon>
        <taxon>Prevotellaceae</taxon>
        <taxon>Hoylesella</taxon>
    </lineage>
</organism>
<dbReference type="Proteomes" id="UP000056252">
    <property type="component" value="Chromosome"/>
</dbReference>
<dbReference type="STRING" id="76123.AS203_07940"/>